<protein>
    <recommendedName>
        <fullName evidence="3">CoA transferase</fullName>
    </recommendedName>
</protein>
<dbReference type="AlphaFoldDB" id="A0A382BND1"/>
<gene>
    <name evidence="2" type="ORF">METZ01_LOCUS168038</name>
</gene>
<accession>A0A382BND1</accession>
<dbReference type="Gene3D" id="3.40.50.10540">
    <property type="entry name" value="Crotonobetainyl-coa:carnitine coa-transferase, domain 1"/>
    <property type="match status" value="1"/>
</dbReference>
<proteinExistence type="predicted"/>
<feature type="non-terminal residue" evidence="2">
    <location>
        <position position="63"/>
    </location>
</feature>
<dbReference type="InterPro" id="IPR023606">
    <property type="entry name" value="CoA-Trfase_III_dom_1_sf"/>
</dbReference>
<sequence>MEEVFMNASLNGIRVLDVTQVMAGPFCAMLLCDMGADVIKVEAPNGDSSRRMAGGAGEDSAAF</sequence>
<dbReference type="Pfam" id="PF02515">
    <property type="entry name" value="CoA_transf_3"/>
    <property type="match status" value="1"/>
</dbReference>
<dbReference type="SUPFAM" id="SSF89796">
    <property type="entry name" value="CoA-transferase family III (CaiB/BaiF)"/>
    <property type="match status" value="1"/>
</dbReference>
<reference evidence="2" key="1">
    <citation type="submission" date="2018-05" db="EMBL/GenBank/DDBJ databases">
        <authorList>
            <person name="Lanie J.A."/>
            <person name="Ng W.-L."/>
            <person name="Kazmierczak K.M."/>
            <person name="Andrzejewski T.M."/>
            <person name="Davidsen T.M."/>
            <person name="Wayne K.J."/>
            <person name="Tettelin H."/>
            <person name="Glass J.I."/>
            <person name="Rusch D."/>
            <person name="Podicherti R."/>
            <person name="Tsui H.-C.T."/>
            <person name="Winkler M.E."/>
        </authorList>
    </citation>
    <scope>NUCLEOTIDE SEQUENCE</scope>
</reference>
<name>A0A382BND1_9ZZZZ</name>
<organism evidence="2">
    <name type="scientific">marine metagenome</name>
    <dbReference type="NCBI Taxonomy" id="408172"/>
    <lineage>
        <taxon>unclassified sequences</taxon>
        <taxon>metagenomes</taxon>
        <taxon>ecological metagenomes</taxon>
    </lineage>
</organism>
<dbReference type="InterPro" id="IPR003673">
    <property type="entry name" value="CoA-Trfase_fam_III"/>
</dbReference>
<dbReference type="EMBL" id="UINC01030572">
    <property type="protein sequence ID" value="SVB15184.1"/>
    <property type="molecule type" value="Genomic_DNA"/>
</dbReference>
<evidence type="ECO:0000313" key="2">
    <source>
        <dbReference type="EMBL" id="SVB15184.1"/>
    </source>
</evidence>
<keyword evidence="1" id="KW-0808">Transferase</keyword>
<evidence type="ECO:0000256" key="1">
    <source>
        <dbReference type="ARBA" id="ARBA00022679"/>
    </source>
</evidence>
<dbReference type="PANTHER" id="PTHR48207">
    <property type="entry name" value="SUCCINATE--HYDROXYMETHYLGLUTARATE COA-TRANSFERASE"/>
    <property type="match status" value="1"/>
</dbReference>
<dbReference type="PANTHER" id="PTHR48207:SF3">
    <property type="entry name" value="SUCCINATE--HYDROXYMETHYLGLUTARATE COA-TRANSFERASE"/>
    <property type="match status" value="1"/>
</dbReference>
<evidence type="ECO:0008006" key="3">
    <source>
        <dbReference type="Google" id="ProtNLM"/>
    </source>
</evidence>
<dbReference type="GO" id="GO:0008410">
    <property type="term" value="F:CoA-transferase activity"/>
    <property type="evidence" value="ECO:0007669"/>
    <property type="project" value="TreeGrafter"/>
</dbReference>
<dbReference type="InterPro" id="IPR050483">
    <property type="entry name" value="CoA-transferase_III_domain"/>
</dbReference>
<feature type="non-terminal residue" evidence="2">
    <location>
        <position position="1"/>
    </location>
</feature>